<evidence type="ECO:0008006" key="3">
    <source>
        <dbReference type="Google" id="ProtNLM"/>
    </source>
</evidence>
<keyword evidence="2" id="KW-1185">Reference proteome</keyword>
<dbReference type="Proteomes" id="UP000635335">
    <property type="component" value="Unassembled WGS sequence"/>
</dbReference>
<gene>
    <name evidence="1" type="ORF">I5U16_01850</name>
</gene>
<dbReference type="RefSeq" id="WP_193158767.1">
    <property type="nucleotide sequence ID" value="NZ_JADUMB010000001.1"/>
</dbReference>
<organism evidence="1 2">
    <name type="scientific">Serratia surfactantfaciens</name>
    <dbReference type="NCBI Taxonomy" id="2741499"/>
    <lineage>
        <taxon>Bacteria</taxon>
        <taxon>Pseudomonadati</taxon>
        <taxon>Pseudomonadota</taxon>
        <taxon>Gammaproteobacteria</taxon>
        <taxon>Enterobacterales</taxon>
        <taxon>Yersiniaceae</taxon>
        <taxon>Serratia</taxon>
    </lineage>
</organism>
<evidence type="ECO:0000313" key="1">
    <source>
        <dbReference type="EMBL" id="MBH1918902.1"/>
    </source>
</evidence>
<accession>A0ABS0LUB7</accession>
<name>A0ABS0LUB7_9GAMM</name>
<dbReference type="EMBL" id="JADUMB010000001">
    <property type="protein sequence ID" value="MBH1918902.1"/>
    <property type="molecule type" value="Genomic_DNA"/>
</dbReference>
<comment type="caution">
    <text evidence="1">The sequence shown here is derived from an EMBL/GenBank/DDBJ whole genome shotgun (WGS) entry which is preliminary data.</text>
</comment>
<proteinExistence type="predicted"/>
<evidence type="ECO:0000313" key="2">
    <source>
        <dbReference type="Proteomes" id="UP000635335"/>
    </source>
</evidence>
<protein>
    <recommendedName>
        <fullName evidence="3">NinF family protein</fullName>
    </recommendedName>
</protein>
<reference evidence="1 2" key="1">
    <citation type="submission" date="2020-11" db="EMBL/GenBank/DDBJ databases">
        <title>Enhanced detection system for hospital associated transmission using whole genome sequencing surveillance.</title>
        <authorList>
            <person name="Harrison L.H."/>
            <person name="Van Tyne D."/>
            <person name="Marsh J.W."/>
            <person name="Griffith M.P."/>
            <person name="Snyder D.J."/>
            <person name="Cooper V.S."/>
            <person name="Mustapha M."/>
        </authorList>
    </citation>
    <scope>NUCLEOTIDE SEQUENCE [LARGE SCALE GENOMIC DNA]</scope>
    <source>
        <strain evidence="1 2">SER00227</strain>
    </source>
</reference>
<sequence>MITTTIPEIMKVPKKYGTDICCSCLSVLAEDECYICQQCNDEIDRQADEVIGNAEDDDG</sequence>